<dbReference type="Pfam" id="PF03514">
    <property type="entry name" value="GRAS"/>
    <property type="match status" value="1"/>
</dbReference>
<comment type="caution">
    <text evidence="5">Lacks conserved residue(s) required for the propagation of feature annotation.</text>
</comment>
<proteinExistence type="inferred from homology"/>
<sequence length="542" mass="58495">MSIRVGEAISVKWVSFLCVKGHLWHARKDGMRGMPFQLQGKGVFEIASFTPICSWNSNNKKEELLDFANNNFNSNNHNNTNNNNEPSSVLHMRRSPSPPTSASTLSSSFGGGGSTDNTAGGGGGVAATLPTDPSPGPDPTRKDEWASELQPITSGLTGGGERCGLGGLEDWETMLSETAASPSQDHSLLRLIAGDVDDSSFGLKQLLQSGNNSNTNPLDLDGNAGLGIVDQGPGVFDPIIGGGNVNASINNHNPNLAYPASGFSNYNNNCNGRIGGGTTIVPSSSGVLNCKVSSVGLNSNNNNCFSSNNSLPLPVTLPPGVIYQQQHQHQQFEVPDEKPQILNPQMLMNQQQQQSQHPQSPNFFLPLPFAQQEQHLPQPQPKRQNSGGLDPITQIPKPPFVDPGHEFLLRKHQQLQPQHMGFSPGLSPVGKPLHRAAFYFKEALQLLLLMNNPVTSPPPRSPTPFDVIFKMGAYKVFSEVSPLIQFVNFTCNQALLEALSDVDRIHIVDFDIGFGAQWASFMQELPNKVSLDFANLLASLPT</sequence>
<keyword evidence="2" id="KW-0805">Transcription regulation</keyword>
<feature type="compositionally biased region" description="Gly residues" evidence="6">
    <location>
        <begin position="109"/>
        <end position="125"/>
    </location>
</feature>
<reference evidence="7" key="2">
    <citation type="journal article" date="2018" name="Sci. Data">
        <title>The draft genome sequence of cork oak.</title>
        <authorList>
            <person name="Ramos A.M."/>
            <person name="Usie A."/>
            <person name="Barbosa P."/>
            <person name="Barros P.M."/>
            <person name="Capote T."/>
            <person name="Chaves I."/>
            <person name="Simoes F."/>
            <person name="Abreu I."/>
            <person name="Carrasquinho I."/>
            <person name="Faro C."/>
            <person name="Guimaraes J.B."/>
            <person name="Mendonca D."/>
            <person name="Nobrega F."/>
            <person name="Rodrigues L."/>
            <person name="Saibo N.J.M."/>
            <person name="Varela M.C."/>
            <person name="Egas C."/>
            <person name="Matos J."/>
            <person name="Miguel C.M."/>
            <person name="Oliveira M.M."/>
            <person name="Ricardo C.P."/>
            <person name="Goncalves S."/>
        </authorList>
    </citation>
    <scope>NUCLEOTIDE SEQUENCE [LARGE SCALE GENOMIC DNA]</scope>
    <source>
        <strain evidence="7">HL8</strain>
    </source>
</reference>
<comment type="caution">
    <text evidence="7">The sequence shown here is derived from an EMBL/GenBank/DDBJ whole genome shotgun (WGS) entry which is preliminary data.</text>
</comment>
<feature type="short sequence motif" description="VHIID" evidence="5">
    <location>
        <begin position="505"/>
        <end position="509"/>
    </location>
</feature>
<name>A0AAW0M296_QUESU</name>
<dbReference type="PROSITE" id="PS50985">
    <property type="entry name" value="GRAS"/>
    <property type="match status" value="1"/>
</dbReference>
<protein>
    <submittedName>
        <fullName evidence="7">Scarecrow-like protein 6</fullName>
    </submittedName>
</protein>
<comment type="similarity">
    <text evidence="5">Belongs to the GRAS family.</text>
</comment>
<feature type="compositionally biased region" description="Low complexity" evidence="6">
    <location>
        <begin position="70"/>
        <end position="84"/>
    </location>
</feature>
<evidence type="ECO:0000256" key="1">
    <source>
        <dbReference type="ARBA" id="ARBA00004123"/>
    </source>
</evidence>
<evidence type="ECO:0000256" key="2">
    <source>
        <dbReference type="ARBA" id="ARBA00023015"/>
    </source>
</evidence>
<feature type="region of interest" description="Disordered" evidence="6">
    <location>
        <begin position="373"/>
        <end position="397"/>
    </location>
</feature>
<gene>
    <name evidence="7" type="primary">SCL6_0</name>
    <name evidence="7" type="ORF">CFP56_017052</name>
</gene>
<evidence type="ECO:0000256" key="3">
    <source>
        <dbReference type="ARBA" id="ARBA00023163"/>
    </source>
</evidence>
<evidence type="ECO:0000256" key="6">
    <source>
        <dbReference type="SAM" id="MobiDB-lite"/>
    </source>
</evidence>
<organism evidence="7">
    <name type="scientific">Quercus suber</name>
    <name type="common">Cork oak</name>
    <dbReference type="NCBI Taxonomy" id="58331"/>
    <lineage>
        <taxon>Eukaryota</taxon>
        <taxon>Viridiplantae</taxon>
        <taxon>Streptophyta</taxon>
        <taxon>Embryophyta</taxon>
        <taxon>Tracheophyta</taxon>
        <taxon>Spermatophyta</taxon>
        <taxon>Magnoliopsida</taxon>
        <taxon>eudicotyledons</taxon>
        <taxon>Gunneridae</taxon>
        <taxon>Pentapetalae</taxon>
        <taxon>rosids</taxon>
        <taxon>fabids</taxon>
        <taxon>Fagales</taxon>
        <taxon>Fagaceae</taxon>
        <taxon>Quercus</taxon>
    </lineage>
</organism>
<evidence type="ECO:0000256" key="5">
    <source>
        <dbReference type="PROSITE-ProRule" id="PRU01191"/>
    </source>
</evidence>
<evidence type="ECO:0000256" key="4">
    <source>
        <dbReference type="ARBA" id="ARBA00023242"/>
    </source>
</evidence>
<keyword evidence="4" id="KW-0539">Nucleus</keyword>
<dbReference type="PANTHER" id="PTHR31636">
    <property type="entry name" value="OSJNBA0084A10.13 PROTEIN-RELATED"/>
    <property type="match status" value="1"/>
</dbReference>
<feature type="compositionally biased region" description="Polar residues" evidence="6">
    <location>
        <begin position="373"/>
        <end position="387"/>
    </location>
</feature>
<dbReference type="AlphaFoldDB" id="A0AAW0M296"/>
<accession>A0AAW0M296</accession>
<evidence type="ECO:0000313" key="7">
    <source>
        <dbReference type="EMBL" id="KAK7857551.1"/>
    </source>
</evidence>
<keyword evidence="3" id="KW-0804">Transcription</keyword>
<reference evidence="7" key="1">
    <citation type="submission" date="2017-12" db="EMBL/GenBank/DDBJ databases">
        <authorList>
            <person name="Barbosa P."/>
            <person name="Usie A."/>
            <person name="Ramos A.M."/>
        </authorList>
    </citation>
    <scope>NUCLEOTIDE SEQUENCE</scope>
    <source>
        <strain evidence="7">HL8</strain>
        <tissue evidence="7">Leaves</tissue>
    </source>
</reference>
<feature type="region of interest" description="Disordered" evidence="6">
    <location>
        <begin position="70"/>
        <end position="144"/>
    </location>
</feature>
<comment type="subcellular location">
    <subcellularLocation>
        <location evidence="1">Nucleus</location>
    </subcellularLocation>
</comment>
<dbReference type="GO" id="GO:0005634">
    <property type="term" value="C:nucleus"/>
    <property type="evidence" value="ECO:0007669"/>
    <property type="project" value="UniProtKB-SubCell"/>
</dbReference>
<dbReference type="EMBL" id="PKMF04000026">
    <property type="protein sequence ID" value="KAK7857551.1"/>
    <property type="molecule type" value="Genomic_DNA"/>
</dbReference>
<dbReference type="InterPro" id="IPR005202">
    <property type="entry name" value="TF_GRAS"/>
</dbReference>
<reference evidence="7" key="3">
    <citation type="submission" date="2023-07" db="EMBL/GenBank/DDBJ databases">
        <title>An improved reference 1 genome and first organelle genomes of Quercus suber.</title>
        <authorList>
            <consortium name="Genosuber Consortium"/>
            <person name="Usie A."/>
            <person name="Serra O."/>
            <person name="Barros P."/>
        </authorList>
    </citation>
    <scope>NUCLEOTIDE SEQUENCE</scope>
    <source>
        <strain evidence="7">HL8</strain>
        <tissue evidence="7">Leaves</tissue>
    </source>
</reference>